<dbReference type="Proteomes" id="UP000094296">
    <property type="component" value="Unassembled WGS sequence"/>
</dbReference>
<dbReference type="PANTHER" id="PTHR32338">
    <property type="entry name" value="N-ACETYL-GAMMA-GLUTAMYL-PHOSPHATE REDUCTASE, CHLOROPLASTIC-RELATED-RELATED"/>
    <property type="match status" value="1"/>
</dbReference>
<feature type="active site" evidence="7 8">
    <location>
        <position position="153"/>
    </location>
</feature>
<evidence type="ECO:0000256" key="7">
    <source>
        <dbReference type="HAMAP-Rule" id="MF_00150"/>
    </source>
</evidence>
<dbReference type="InterPro" id="IPR036291">
    <property type="entry name" value="NAD(P)-bd_dom_sf"/>
</dbReference>
<dbReference type="UniPathway" id="UPA00068">
    <property type="reaction ID" value="UER00108"/>
</dbReference>
<keyword evidence="3 7" id="KW-0028">Amino-acid biosynthesis</keyword>
<evidence type="ECO:0000256" key="1">
    <source>
        <dbReference type="ARBA" id="ARBA00004862"/>
    </source>
</evidence>
<proteinExistence type="inferred from homology"/>
<dbReference type="PANTHER" id="PTHR32338:SF10">
    <property type="entry name" value="N-ACETYL-GAMMA-GLUTAMYL-PHOSPHATE REDUCTASE, CHLOROPLASTIC-RELATED"/>
    <property type="match status" value="1"/>
</dbReference>
<dbReference type="GO" id="GO:0051287">
    <property type="term" value="F:NAD binding"/>
    <property type="evidence" value="ECO:0007669"/>
    <property type="project" value="InterPro"/>
</dbReference>
<feature type="domain" description="Semialdehyde dehydrogenase NAD-binding" evidence="9">
    <location>
        <begin position="2"/>
        <end position="145"/>
    </location>
</feature>
<dbReference type="EC" id="1.2.1.38" evidence="7"/>
<name>A0A1E5G463_9FIRM</name>
<organism evidence="10 11">
    <name type="scientific">Desulfuribacillus alkaliarsenatis</name>
    <dbReference type="NCBI Taxonomy" id="766136"/>
    <lineage>
        <taxon>Bacteria</taxon>
        <taxon>Bacillati</taxon>
        <taxon>Bacillota</taxon>
        <taxon>Desulfuribacillia</taxon>
        <taxon>Desulfuribacillales</taxon>
        <taxon>Desulfuribacillaceae</taxon>
        <taxon>Desulfuribacillus</taxon>
    </lineage>
</organism>
<dbReference type="GO" id="GO:0005737">
    <property type="term" value="C:cytoplasm"/>
    <property type="evidence" value="ECO:0007669"/>
    <property type="project" value="UniProtKB-SubCell"/>
</dbReference>
<dbReference type="CDD" id="cd23934">
    <property type="entry name" value="AGPR_1_C"/>
    <property type="match status" value="1"/>
</dbReference>
<keyword evidence="2 7" id="KW-0055">Arginine biosynthesis</keyword>
<comment type="catalytic activity">
    <reaction evidence="6 7">
        <text>N-acetyl-L-glutamate 5-semialdehyde + phosphate + NADP(+) = N-acetyl-L-glutamyl 5-phosphate + NADPH + H(+)</text>
        <dbReference type="Rhea" id="RHEA:21588"/>
        <dbReference type="ChEBI" id="CHEBI:15378"/>
        <dbReference type="ChEBI" id="CHEBI:29123"/>
        <dbReference type="ChEBI" id="CHEBI:43474"/>
        <dbReference type="ChEBI" id="CHEBI:57783"/>
        <dbReference type="ChEBI" id="CHEBI:57936"/>
        <dbReference type="ChEBI" id="CHEBI:58349"/>
        <dbReference type="EC" id="1.2.1.38"/>
    </reaction>
</comment>
<dbReference type="Gene3D" id="3.40.50.720">
    <property type="entry name" value="NAD(P)-binding Rossmann-like Domain"/>
    <property type="match status" value="1"/>
</dbReference>
<dbReference type="InterPro" id="IPR058924">
    <property type="entry name" value="AGPR_dimerisation_dom"/>
</dbReference>
<evidence type="ECO:0000313" key="11">
    <source>
        <dbReference type="Proteomes" id="UP000094296"/>
    </source>
</evidence>
<dbReference type="OrthoDB" id="9801289at2"/>
<sequence>MKVGIIGVTGYGGIELLRWLKNHPYIEVAYLGSHSQAGLDIADVYPHLQGQLEYVSDTQLQEINADVIAEKVELVFLSLPSGISSSLVPNLLEKDLKVIDLAGDFRIRDASIHEQWYKKQAPDRRSQSQGVYGLTEFNRADVAKASFVSNPGCYPTSVALGLAPLLLHDLIEAKGIIIDAKSGTSGAGRGAAVGTLFSEVQESIHAYKIGAHQHTPEIEQFLADVTGKDVLTTFTPHLVPMTRGILSTMYGQLTDKAREMNLTSDSLQEFYQGFYEKEKFVRIHKSGDFPKTKFVYGTNFCNIGVYVEERTERVIVVSAIDNMVKGAAGQAIQNMNVMYGWDEATGIDNIPLIP</sequence>
<evidence type="ECO:0000256" key="8">
    <source>
        <dbReference type="PROSITE-ProRule" id="PRU10010"/>
    </source>
</evidence>
<comment type="subcellular location">
    <subcellularLocation>
        <location evidence="7">Cytoplasm</location>
    </subcellularLocation>
</comment>
<dbReference type="Pfam" id="PF01118">
    <property type="entry name" value="Semialdhyde_dh"/>
    <property type="match status" value="1"/>
</dbReference>
<dbReference type="InterPro" id="IPR000534">
    <property type="entry name" value="Semialdehyde_DH_NAD-bd"/>
</dbReference>
<dbReference type="InterPro" id="IPR000706">
    <property type="entry name" value="AGPR_type-1"/>
</dbReference>
<dbReference type="Gene3D" id="3.30.360.10">
    <property type="entry name" value="Dihydrodipicolinate Reductase, domain 2"/>
    <property type="match status" value="1"/>
</dbReference>
<keyword evidence="4 7" id="KW-0521">NADP</keyword>
<protein>
    <recommendedName>
        <fullName evidence="7">N-acetyl-gamma-glutamyl-phosphate reductase</fullName>
        <shortName evidence="7">AGPR</shortName>
        <ecNumber evidence="7">1.2.1.38</ecNumber>
    </recommendedName>
    <alternativeName>
        <fullName evidence="7">N-acetyl-glutamate semialdehyde dehydrogenase</fullName>
        <shortName evidence="7">NAGSA dehydrogenase</shortName>
    </alternativeName>
</protein>
<accession>A0A1E5G463</accession>
<dbReference type="HAMAP" id="MF_00150">
    <property type="entry name" value="ArgC_type1"/>
    <property type="match status" value="1"/>
</dbReference>
<dbReference type="EMBL" id="MIJE01000003">
    <property type="protein sequence ID" value="OEF97880.1"/>
    <property type="molecule type" value="Genomic_DNA"/>
</dbReference>
<comment type="similarity">
    <text evidence="7">Belongs to the NAGSA dehydrogenase family. Type 1 subfamily.</text>
</comment>
<dbReference type="GO" id="GO:0070401">
    <property type="term" value="F:NADP+ binding"/>
    <property type="evidence" value="ECO:0007669"/>
    <property type="project" value="InterPro"/>
</dbReference>
<dbReference type="SUPFAM" id="SSF55347">
    <property type="entry name" value="Glyceraldehyde-3-phosphate dehydrogenase-like, C-terminal domain"/>
    <property type="match status" value="1"/>
</dbReference>
<dbReference type="CDD" id="cd17895">
    <property type="entry name" value="AGPR_1_N"/>
    <property type="match status" value="1"/>
</dbReference>
<evidence type="ECO:0000256" key="6">
    <source>
        <dbReference type="ARBA" id="ARBA00050557"/>
    </source>
</evidence>
<dbReference type="STRING" id="766136.BHF68_13325"/>
<keyword evidence="11" id="KW-1185">Reference proteome</keyword>
<evidence type="ECO:0000256" key="4">
    <source>
        <dbReference type="ARBA" id="ARBA00022857"/>
    </source>
</evidence>
<evidence type="ECO:0000256" key="3">
    <source>
        <dbReference type="ARBA" id="ARBA00022605"/>
    </source>
</evidence>
<dbReference type="AlphaFoldDB" id="A0A1E5G463"/>
<evidence type="ECO:0000259" key="9">
    <source>
        <dbReference type="SMART" id="SM00859"/>
    </source>
</evidence>
<evidence type="ECO:0000313" key="10">
    <source>
        <dbReference type="EMBL" id="OEF97880.1"/>
    </source>
</evidence>
<gene>
    <name evidence="7" type="primary">argC</name>
    <name evidence="10" type="ORF">BHF68_13325</name>
</gene>
<dbReference type="GO" id="GO:0006526">
    <property type="term" value="P:L-arginine biosynthetic process"/>
    <property type="evidence" value="ECO:0007669"/>
    <property type="project" value="UniProtKB-UniRule"/>
</dbReference>
<comment type="caution">
    <text evidence="10">The sequence shown here is derived from an EMBL/GenBank/DDBJ whole genome shotgun (WGS) entry which is preliminary data.</text>
</comment>
<dbReference type="SUPFAM" id="SSF51735">
    <property type="entry name" value="NAD(P)-binding Rossmann-fold domains"/>
    <property type="match status" value="1"/>
</dbReference>
<dbReference type="NCBIfam" id="TIGR01850">
    <property type="entry name" value="argC"/>
    <property type="match status" value="1"/>
</dbReference>
<dbReference type="Pfam" id="PF22698">
    <property type="entry name" value="Semialdhyde_dhC_1"/>
    <property type="match status" value="1"/>
</dbReference>
<dbReference type="InterPro" id="IPR023013">
    <property type="entry name" value="AGPR_AS"/>
</dbReference>
<evidence type="ECO:0000256" key="5">
    <source>
        <dbReference type="ARBA" id="ARBA00023002"/>
    </source>
</evidence>
<keyword evidence="7" id="KW-0963">Cytoplasm</keyword>
<comment type="function">
    <text evidence="7">Catalyzes the NADPH-dependent reduction of N-acetyl-5-glutamyl phosphate to yield N-acetyl-L-glutamate 5-semialdehyde.</text>
</comment>
<dbReference type="SMART" id="SM00859">
    <property type="entry name" value="Semialdhyde_dh"/>
    <property type="match status" value="1"/>
</dbReference>
<reference evidence="10 11" key="1">
    <citation type="submission" date="2016-09" db="EMBL/GenBank/DDBJ databases">
        <title>Draft genome sequence for the type strain of Desulfuribacillus alkaliarsenatis AHT28, an obligately anaerobic, sulfidogenic bacterium isolated from Russian soda lake sediments.</title>
        <authorList>
            <person name="Abin C.A."/>
            <person name="Hollibaugh J.T."/>
        </authorList>
    </citation>
    <scope>NUCLEOTIDE SEQUENCE [LARGE SCALE GENOMIC DNA]</scope>
    <source>
        <strain evidence="10 11">AHT28</strain>
    </source>
</reference>
<dbReference type="GO" id="GO:0003942">
    <property type="term" value="F:N-acetyl-gamma-glutamyl-phosphate reductase activity"/>
    <property type="evidence" value="ECO:0007669"/>
    <property type="project" value="UniProtKB-UniRule"/>
</dbReference>
<dbReference type="InterPro" id="IPR050085">
    <property type="entry name" value="AGPR"/>
</dbReference>
<comment type="pathway">
    <text evidence="1 7">Amino-acid biosynthesis; L-arginine biosynthesis; N(2)-acetyl-L-ornithine from L-glutamate: step 3/4.</text>
</comment>
<dbReference type="FunFam" id="3.30.360.10:FF:000014">
    <property type="entry name" value="N-acetyl-gamma-glutamyl-phosphate reductase"/>
    <property type="match status" value="1"/>
</dbReference>
<evidence type="ECO:0000256" key="2">
    <source>
        <dbReference type="ARBA" id="ARBA00022571"/>
    </source>
</evidence>
<keyword evidence="5 7" id="KW-0560">Oxidoreductase</keyword>
<dbReference type="PROSITE" id="PS01224">
    <property type="entry name" value="ARGC"/>
    <property type="match status" value="1"/>
</dbReference>